<evidence type="ECO:0000313" key="2">
    <source>
        <dbReference type="EMBL" id="GAG36537.1"/>
    </source>
</evidence>
<dbReference type="AlphaFoldDB" id="X0XMK6"/>
<gene>
    <name evidence="2" type="ORF">S01H1_61742</name>
</gene>
<dbReference type="EMBL" id="BARS01040515">
    <property type="protein sequence ID" value="GAG36537.1"/>
    <property type="molecule type" value="Genomic_DNA"/>
</dbReference>
<keyword evidence="1" id="KW-0472">Membrane</keyword>
<proteinExistence type="predicted"/>
<feature type="transmembrane region" description="Helical" evidence="1">
    <location>
        <begin position="29"/>
        <end position="48"/>
    </location>
</feature>
<comment type="caution">
    <text evidence="2">The sequence shown here is derived from an EMBL/GenBank/DDBJ whole genome shotgun (WGS) entry which is preliminary data.</text>
</comment>
<feature type="non-terminal residue" evidence="2">
    <location>
        <position position="76"/>
    </location>
</feature>
<accession>X0XMK6</accession>
<name>X0XMK6_9ZZZZ</name>
<sequence length="76" mass="8287">MALSGPAEQFIEEGEQKLHPRMASVVNDYVSAFFLLTLIALSILVIIIGGKHYFSDNTCSDAKSDIWLIVGGSMLI</sequence>
<evidence type="ECO:0000256" key="1">
    <source>
        <dbReference type="SAM" id="Phobius"/>
    </source>
</evidence>
<keyword evidence="1" id="KW-1133">Transmembrane helix</keyword>
<protein>
    <submittedName>
        <fullName evidence="2">Uncharacterized protein</fullName>
    </submittedName>
</protein>
<reference evidence="2" key="1">
    <citation type="journal article" date="2014" name="Front. Microbiol.">
        <title>High frequency of phylogenetically diverse reductive dehalogenase-homologous genes in deep subseafloor sedimentary metagenomes.</title>
        <authorList>
            <person name="Kawai M."/>
            <person name="Futagami T."/>
            <person name="Toyoda A."/>
            <person name="Takaki Y."/>
            <person name="Nishi S."/>
            <person name="Hori S."/>
            <person name="Arai W."/>
            <person name="Tsubouchi T."/>
            <person name="Morono Y."/>
            <person name="Uchiyama I."/>
            <person name="Ito T."/>
            <person name="Fujiyama A."/>
            <person name="Inagaki F."/>
            <person name="Takami H."/>
        </authorList>
    </citation>
    <scope>NUCLEOTIDE SEQUENCE</scope>
    <source>
        <strain evidence="2">Expedition CK06-06</strain>
    </source>
</reference>
<keyword evidence="1" id="KW-0812">Transmembrane</keyword>
<organism evidence="2">
    <name type="scientific">marine sediment metagenome</name>
    <dbReference type="NCBI Taxonomy" id="412755"/>
    <lineage>
        <taxon>unclassified sequences</taxon>
        <taxon>metagenomes</taxon>
        <taxon>ecological metagenomes</taxon>
    </lineage>
</organism>